<evidence type="ECO:0000259" key="1">
    <source>
        <dbReference type="Pfam" id="PF01895"/>
    </source>
</evidence>
<dbReference type="GO" id="GO:0030643">
    <property type="term" value="P:intracellular phosphate ion homeostasis"/>
    <property type="evidence" value="ECO:0007669"/>
    <property type="project" value="InterPro"/>
</dbReference>
<gene>
    <name evidence="2" type="primary">phoU_10</name>
    <name evidence="2" type="ORF">SDC9_39904</name>
</gene>
<evidence type="ECO:0000313" key="2">
    <source>
        <dbReference type="EMBL" id="MPL93757.1"/>
    </source>
</evidence>
<dbReference type="Gene3D" id="1.20.58.220">
    <property type="entry name" value="Phosphate transport system protein phou homolog 2, domain 2"/>
    <property type="match status" value="1"/>
</dbReference>
<dbReference type="Pfam" id="PF01895">
    <property type="entry name" value="PhoU"/>
    <property type="match status" value="2"/>
</dbReference>
<dbReference type="InterPro" id="IPR026022">
    <property type="entry name" value="PhoU_dom"/>
</dbReference>
<protein>
    <submittedName>
        <fullName evidence="2">Phosphate-specific transport system accessory protein PhoU</fullName>
    </submittedName>
</protein>
<dbReference type="AlphaFoldDB" id="A0A644VR63"/>
<dbReference type="NCBIfam" id="TIGR02135">
    <property type="entry name" value="phoU_full"/>
    <property type="match status" value="1"/>
</dbReference>
<feature type="domain" description="PhoU" evidence="1">
    <location>
        <begin position="19"/>
        <end position="104"/>
    </location>
</feature>
<dbReference type="PIRSF" id="PIRSF003107">
    <property type="entry name" value="PhoU"/>
    <property type="match status" value="1"/>
</dbReference>
<dbReference type="SUPFAM" id="SSF109755">
    <property type="entry name" value="PhoU-like"/>
    <property type="match status" value="1"/>
</dbReference>
<name>A0A644VR63_9ZZZZ</name>
<dbReference type="PANTHER" id="PTHR42930">
    <property type="entry name" value="PHOSPHATE-SPECIFIC TRANSPORT SYSTEM ACCESSORY PROTEIN PHOU"/>
    <property type="match status" value="1"/>
</dbReference>
<dbReference type="PANTHER" id="PTHR42930:SF3">
    <property type="entry name" value="PHOSPHATE-SPECIFIC TRANSPORT SYSTEM ACCESSORY PROTEIN PHOU"/>
    <property type="match status" value="1"/>
</dbReference>
<feature type="domain" description="PhoU" evidence="1">
    <location>
        <begin position="117"/>
        <end position="201"/>
    </location>
</feature>
<dbReference type="EMBL" id="VSSQ01000402">
    <property type="protein sequence ID" value="MPL93757.1"/>
    <property type="molecule type" value="Genomic_DNA"/>
</dbReference>
<reference evidence="2" key="1">
    <citation type="submission" date="2019-08" db="EMBL/GenBank/DDBJ databases">
        <authorList>
            <person name="Kucharzyk K."/>
            <person name="Murdoch R.W."/>
            <person name="Higgins S."/>
            <person name="Loffler F."/>
        </authorList>
    </citation>
    <scope>NUCLEOTIDE SEQUENCE</scope>
</reference>
<proteinExistence type="predicted"/>
<organism evidence="2">
    <name type="scientific">bioreactor metagenome</name>
    <dbReference type="NCBI Taxonomy" id="1076179"/>
    <lineage>
        <taxon>unclassified sequences</taxon>
        <taxon>metagenomes</taxon>
        <taxon>ecological metagenomes</taxon>
    </lineage>
</organism>
<sequence>MNDYFHLELDAYKNEVNWYGRFSLTLLKNSLLAFESSDLMIAADIIRQKEYVNNQYEILNERGILLIALNQPMAKDLRMISSCMDIVTSSERIGRYAKDITELVVASVPAEIPPDLMREGEAAVSILNSVYTAFESGDMSLLKGCIVIEEEIDTLYARIYKDLVKGMEDGRMSIPFGSACHLVNRYLERCGDHACRMAEKVYYLQTGKRAPLEEISEM</sequence>
<dbReference type="InterPro" id="IPR038078">
    <property type="entry name" value="PhoU-like_sf"/>
</dbReference>
<dbReference type="InterPro" id="IPR028366">
    <property type="entry name" value="PhoU"/>
</dbReference>
<comment type="caution">
    <text evidence="2">The sequence shown here is derived from an EMBL/GenBank/DDBJ whole genome shotgun (WGS) entry which is preliminary data.</text>
</comment>
<accession>A0A644VR63</accession>
<dbReference type="GO" id="GO:0045936">
    <property type="term" value="P:negative regulation of phosphate metabolic process"/>
    <property type="evidence" value="ECO:0007669"/>
    <property type="project" value="InterPro"/>
</dbReference>